<feature type="compositionally biased region" description="Low complexity" evidence="2">
    <location>
        <begin position="346"/>
        <end position="364"/>
    </location>
</feature>
<keyword evidence="5" id="KW-1185">Reference proteome</keyword>
<dbReference type="Pfam" id="PF00071">
    <property type="entry name" value="Ras"/>
    <property type="match status" value="1"/>
</dbReference>
<dbReference type="CDD" id="cd00201">
    <property type="entry name" value="WW"/>
    <property type="match status" value="6"/>
</dbReference>
<dbReference type="AlphaFoldDB" id="A0ABD3M6W1"/>
<sequence length="916" mass="102076">MVLVGNSAHQQSRLAATVHFSFLVSKQANSSIIYSMTSSITSDPTWGRRDARAENNESWTLVPSPSAASAAAASAAAEAEAEEINSLVNSTAESSTITRDYSLPSSFVGEGQRSSGEDCAEQKSMTSLVSSSNQSQMVQQQHVLSKGRDDSNNENTTIERIDDADEEKEEEDDADSTDQIALRISKETRPMMHLVRLLKEMDDGKGNYHAGNTDPKGKALASLIQDFENEISLIEHRVKDEYLIMNGEQLPQQQEEQQELEQQQPPPLPPNWIALEDPASGDVYYANEATGQTQWERPGSENEVGEIMSGNDRSHETDMNISRASNMHNSDMSNNYQRDNLESSHQSDMNNSRSRNMQNSNMNNDDQRGNVEANRKSNLNNSRTSISNSNSQSNVDDNRATRNSSMSSNFNYSNRSENNFDGSGIGTKLKDMSASRNTFEDDHLPINDELPPDWSALVDPDSGETYYANEVTGETTWDKPTSEQESNNNTTPSFDDHLPPDWIALEDAQSGDTYYLNQVTMATTWERPTATDEKHHSTNDASINPIDQLPPGWEAIYDPSCGEYYYAHESGETQWEIPESEPNPADDDGADVKSDPQDPAEGNNNDDEDSPSLQSENLPPGWFAAVDEDSGETYYCNEATGETTWDIPTEGAAIDDNEESNNPLPTEEDDDPTLPPDWYAVTDPASGDTYFCNETTGETTWERPYLSRDGKVEHEILLMSRLSMNENTVRIVTVGDVGVGKSCLIKKYCEPDKFVKAHTPTIGVDYGVKSASVKRNVDVRIDFFDLSGDGDYFEVRNEFYKSIDAILFVFDVTNEKSFESLAMWLDEAEKYGLSSSSEESAMRVIVGNKIDLYPREVTEQQGKSFASRCSATYFETSAKTGASIDEMFQFILNKTVHLRRDSYRKSPHQRPPLLSD</sequence>
<feature type="region of interest" description="Disordered" evidence="2">
    <location>
        <begin position="472"/>
        <end position="499"/>
    </location>
</feature>
<gene>
    <name evidence="4" type="ORF">ACHAWU_000402</name>
</gene>
<dbReference type="EMBL" id="JALLBG020000254">
    <property type="protein sequence ID" value="KAL3757761.1"/>
    <property type="molecule type" value="Genomic_DNA"/>
</dbReference>
<dbReference type="PROSITE" id="PS51421">
    <property type="entry name" value="RAS"/>
    <property type="match status" value="1"/>
</dbReference>
<feature type="region of interest" description="Disordered" evidence="2">
    <location>
        <begin position="528"/>
        <end position="551"/>
    </location>
</feature>
<feature type="region of interest" description="Disordered" evidence="2">
    <location>
        <begin position="102"/>
        <end position="180"/>
    </location>
</feature>
<evidence type="ECO:0000313" key="4">
    <source>
        <dbReference type="EMBL" id="KAL3757761.1"/>
    </source>
</evidence>
<comment type="caution">
    <text evidence="4">The sequence shown here is derived from an EMBL/GenBank/DDBJ whole genome shotgun (WGS) entry which is preliminary data.</text>
</comment>
<dbReference type="PRINTS" id="PR00449">
    <property type="entry name" value="RASTRNSFRMNG"/>
</dbReference>
<feature type="compositionally biased region" description="Low complexity" evidence="2">
    <location>
        <begin position="403"/>
        <end position="416"/>
    </location>
</feature>
<feature type="domain" description="WW" evidence="3">
    <location>
        <begin position="616"/>
        <end position="650"/>
    </location>
</feature>
<feature type="domain" description="WW" evidence="3">
    <location>
        <begin position="496"/>
        <end position="530"/>
    </location>
</feature>
<feature type="compositionally biased region" description="Basic and acidic residues" evidence="2">
    <location>
        <begin position="365"/>
        <end position="375"/>
    </location>
</feature>
<dbReference type="SMART" id="SM00175">
    <property type="entry name" value="RAB"/>
    <property type="match status" value="1"/>
</dbReference>
<protein>
    <recommendedName>
        <fullName evidence="3">WW domain-containing protein</fullName>
    </recommendedName>
</protein>
<feature type="region of interest" description="Disordered" evidence="2">
    <location>
        <begin position="653"/>
        <end position="675"/>
    </location>
</feature>
<feature type="domain" description="WW" evidence="3">
    <location>
        <begin position="672"/>
        <end position="706"/>
    </location>
</feature>
<dbReference type="SMART" id="SM00456">
    <property type="entry name" value="WW"/>
    <property type="match status" value="6"/>
</dbReference>
<feature type="compositionally biased region" description="Basic and acidic residues" evidence="2">
    <location>
        <begin position="529"/>
        <end position="538"/>
    </location>
</feature>
<dbReference type="Pfam" id="PF00397">
    <property type="entry name" value="WW"/>
    <property type="match status" value="6"/>
</dbReference>
<dbReference type="SUPFAM" id="SSF51045">
    <property type="entry name" value="WW domain"/>
    <property type="match status" value="6"/>
</dbReference>
<dbReference type="Gene3D" id="3.40.50.300">
    <property type="entry name" value="P-loop containing nucleotide triphosphate hydrolases"/>
    <property type="match status" value="1"/>
</dbReference>
<keyword evidence="1" id="KW-0547">Nucleotide-binding</keyword>
<evidence type="ECO:0000259" key="3">
    <source>
        <dbReference type="PROSITE" id="PS50020"/>
    </source>
</evidence>
<organism evidence="4 5">
    <name type="scientific">Discostella pseudostelligera</name>
    <dbReference type="NCBI Taxonomy" id="259834"/>
    <lineage>
        <taxon>Eukaryota</taxon>
        <taxon>Sar</taxon>
        <taxon>Stramenopiles</taxon>
        <taxon>Ochrophyta</taxon>
        <taxon>Bacillariophyta</taxon>
        <taxon>Coscinodiscophyceae</taxon>
        <taxon>Thalassiosirophycidae</taxon>
        <taxon>Stephanodiscales</taxon>
        <taxon>Stephanodiscaceae</taxon>
        <taxon>Discostella</taxon>
    </lineage>
</organism>
<dbReference type="InterPro" id="IPR005225">
    <property type="entry name" value="Small_GTP-bd"/>
</dbReference>
<evidence type="ECO:0000256" key="2">
    <source>
        <dbReference type="SAM" id="MobiDB-lite"/>
    </source>
</evidence>
<reference evidence="4 5" key="1">
    <citation type="submission" date="2024-10" db="EMBL/GenBank/DDBJ databases">
        <title>Updated reference genomes for cyclostephanoid diatoms.</title>
        <authorList>
            <person name="Roberts W.R."/>
            <person name="Alverson A.J."/>
        </authorList>
    </citation>
    <scope>NUCLEOTIDE SEQUENCE [LARGE SCALE GENOMIC DNA]</scope>
    <source>
        <strain evidence="4 5">AJA232-27</strain>
    </source>
</reference>
<feature type="region of interest" description="Disordered" evidence="2">
    <location>
        <begin position="290"/>
        <end position="424"/>
    </location>
</feature>
<feature type="compositionally biased region" description="Polar residues" evidence="2">
    <location>
        <begin position="483"/>
        <end position="493"/>
    </location>
</feature>
<dbReference type="PROSITE" id="PS51419">
    <property type="entry name" value="RAB"/>
    <property type="match status" value="1"/>
</dbReference>
<feature type="domain" description="WW" evidence="3">
    <location>
        <begin position="448"/>
        <end position="482"/>
    </location>
</feature>
<dbReference type="FunFam" id="3.40.50.300:FF:001447">
    <property type="entry name" value="Ras-related protein Rab-1B"/>
    <property type="match status" value="1"/>
</dbReference>
<feature type="domain" description="WW" evidence="3">
    <location>
        <begin position="266"/>
        <end position="300"/>
    </location>
</feature>
<feature type="compositionally biased region" description="Low complexity" evidence="2">
    <location>
        <begin position="252"/>
        <end position="263"/>
    </location>
</feature>
<feature type="region of interest" description="Disordered" evidence="2">
    <location>
        <begin position="571"/>
        <end position="625"/>
    </location>
</feature>
<evidence type="ECO:0000256" key="1">
    <source>
        <dbReference type="ARBA" id="ARBA00022741"/>
    </source>
</evidence>
<dbReference type="GO" id="GO:0000166">
    <property type="term" value="F:nucleotide binding"/>
    <property type="evidence" value="ECO:0007669"/>
    <property type="project" value="UniProtKB-KW"/>
</dbReference>
<feature type="compositionally biased region" description="Basic and acidic residues" evidence="2">
    <location>
        <begin position="146"/>
        <end position="161"/>
    </location>
</feature>
<dbReference type="NCBIfam" id="TIGR00231">
    <property type="entry name" value="small_GTP"/>
    <property type="match status" value="1"/>
</dbReference>
<feature type="compositionally biased region" description="Low complexity" evidence="2">
    <location>
        <begin position="124"/>
        <end position="144"/>
    </location>
</feature>
<dbReference type="PROSITE" id="PS01159">
    <property type="entry name" value="WW_DOMAIN_1"/>
    <property type="match status" value="6"/>
</dbReference>
<feature type="region of interest" description="Disordered" evidence="2">
    <location>
        <begin position="252"/>
        <end position="271"/>
    </location>
</feature>
<evidence type="ECO:0000313" key="5">
    <source>
        <dbReference type="Proteomes" id="UP001530293"/>
    </source>
</evidence>
<accession>A0ABD3M6W1</accession>
<dbReference type="InterPro" id="IPR036020">
    <property type="entry name" value="WW_dom_sf"/>
</dbReference>
<dbReference type="Gene3D" id="2.20.70.10">
    <property type="match status" value="6"/>
</dbReference>
<dbReference type="InterPro" id="IPR001806">
    <property type="entry name" value="Small_GTPase"/>
</dbReference>
<feature type="domain" description="WW" evidence="3">
    <location>
        <begin position="547"/>
        <end position="580"/>
    </location>
</feature>
<dbReference type="SMART" id="SM00174">
    <property type="entry name" value="RHO"/>
    <property type="match status" value="1"/>
</dbReference>
<dbReference type="InterPro" id="IPR001202">
    <property type="entry name" value="WW_dom"/>
</dbReference>
<dbReference type="Proteomes" id="UP001530293">
    <property type="component" value="Unassembled WGS sequence"/>
</dbReference>
<feature type="compositionally biased region" description="Acidic residues" evidence="2">
    <location>
        <begin position="162"/>
        <end position="176"/>
    </location>
</feature>
<name>A0ABD3M6W1_9STRA</name>
<dbReference type="SMART" id="SM00173">
    <property type="entry name" value="RAS"/>
    <property type="match status" value="1"/>
</dbReference>
<feature type="compositionally biased region" description="Polar residues" evidence="2">
    <location>
        <begin position="319"/>
        <end position="338"/>
    </location>
</feature>
<dbReference type="PANTHER" id="PTHR47978">
    <property type="match status" value="1"/>
</dbReference>
<proteinExistence type="predicted"/>
<feature type="compositionally biased region" description="Low complexity" evidence="2">
    <location>
        <begin position="377"/>
        <end position="394"/>
    </location>
</feature>
<dbReference type="InterPro" id="IPR027417">
    <property type="entry name" value="P-loop_NTPase"/>
</dbReference>
<dbReference type="SUPFAM" id="SSF52540">
    <property type="entry name" value="P-loop containing nucleoside triphosphate hydrolases"/>
    <property type="match status" value="1"/>
</dbReference>
<dbReference type="PROSITE" id="PS50020">
    <property type="entry name" value="WW_DOMAIN_2"/>
    <property type="match status" value="6"/>
</dbReference>